<dbReference type="Proteomes" id="UP000824120">
    <property type="component" value="Chromosome 1"/>
</dbReference>
<evidence type="ECO:0000313" key="2">
    <source>
        <dbReference type="Proteomes" id="UP000824120"/>
    </source>
</evidence>
<comment type="caution">
    <text evidence="1">The sequence shown here is derived from an EMBL/GenBank/DDBJ whole genome shotgun (WGS) entry which is preliminary data.</text>
</comment>
<proteinExistence type="predicted"/>
<accession>A0A9J6B2Y4</accession>
<name>A0A9J6B2Y4_SOLCO</name>
<dbReference type="OrthoDB" id="1304154at2759"/>
<keyword evidence="2" id="KW-1185">Reference proteome</keyword>
<protein>
    <submittedName>
        <fullName evidence="1">Uncharacterized protein</fullName>
    </submittedName>
</protein>
<reference evidence="1 2" key="1">
    <citation type="submission" date="2020-09" db="EMBL/GenBank/DDBJ databases">
        <title>De no assembly of potato wild relative species, Solanum commersonii.</title>
        <authorList>
            <person name="Cho K."/>
        </authorList>
    </citation>
    <scope>NUCLEOTIDE SEQUENCE [LARGE SCALE GENOMIC DNA]</scope>
    <source>
        <strain evidence="1">LZ3.2</strain>
        <tissue evidence="1">Leaf</tissue>
    </source>
</reference>
<organism evidence="1 2">
    <name type="scientific">Solanum commersonii</name>
    <name type="common">Commerson's wild potato</name>
    <name type="synonym">Commerson's nightshade</name>
    <dbReference type="NCBI Taxonomy" id="4109"/>
    <lineage>
        <taxon>Eukaryota</taxon>
        <taxon>Viridiplantae</taxon>
        <taxon>Streptophyta</taxon>
        <taxon>Embryophyta</taxon>
        <taxon>Tracheophyta</taxon>
        <taxon>Spermatophyta</taxon>
        <taxon>Magnoliopsida</taxon>
        <taxon>eudicotyledons</taxon>
        <taxon>Gunneridae</taxon>
        <taxon>Pentapetalae</taxon>
        <taxon>asterids</taxon>
        <taxon>lamiids</taxon>
        <taxon>Solanales</taxon>
        <taxon>Solanaceae</taxon>
        <taxon>Solanoideae</taxon>
        <taxon>Solaneae</taxon>
        <taxon>Solanum</taxon>
    </lineage>
</organism>
<dbReference type="EMBL" id="JACXVP010000001">
    <property type="protein sequence ID" value="KAG5631117.1"/>
    <property type="molecule type" value="Genomic_DNA"/>
</dbReference>
<evidence type="ECO:0000313" key="1">
    <source>
        <dbReference type="EMBL" id="KAG5631117.1"/>
    </source>
</evidence>
<dbReference type="AlphaFoldDB" id="A0A9J6B2Y4"/>
<gene>
    <name evidence="1" type="ORF">H5410_002834</name>
</gene>
<sequence length="93" mass="10924">MHKDFKKVVEDNWQIDFVGSPFTEVQTKMKKVKAALAKWSKKEYGNIFQQIATLEDTIKAKEAQIEIRPDEKARKKLKKAEAELIKFLKLEEE</sequence>